<evidence type="ECO:0000313" key="2">
    <source>
        <dbReference type="Proteomes" id="UP001062223"/>
    </source>
</evidence>
<dbReference type="KEGG" id="cpoi:OE229_16300"/>
<reference evidence="1" key="1">
    <citation type="submission" date="2022-09" db="EMBL/GenBank/DDBJ databases">
        <title>Taxonomy of Curtobacterium flaccumfaciens.</title>
        <authorList>
            <person name="Osdaghi E."/>
            <person name="Taghavi S.M."/>
            <person name="Hamidizade M."/>
            <person name="Abachi H."/>
            <person name="Fazliarab A."/>
            <person name="Baeyen S."/>
            <person name="Portier P."/>
            <person name="Van Vaerenbergh J."/>
            <person name="Jacques M.-A."/>
        </authorList>
    </citation>
    <scope>NUCLEOTIDE SEQUENCE</scope>
    <source>
        <strain evidence="1">AGQB46</strain>
    </source>
</reference>
<organism evidence="1 2">
    <name type="scientific">Curtobacterium poinsettiae</name>
    <dbReference type="NCBI Taxonomy" id="159612"/>
    <lineage>
        <taxon>Bacteria</taxon>
        <taxon>Bacillati</taxon>
        <taxon>Actinomycetota</taxon>
        <taxon>Actinomycetes</taxon>
        <taxon>Micrococcales</taxon>
        <taxon>Microbacteriaceae</taxon>
        <taxon>Curtobacterium</taxon>
    </lineage>
</organism>
<evidence type="ECO:0000313" key="1">
    <source>
        <dbReference type="EMBL" id="UYC80655.1"/>
    </source>
</evidence>
<accession>A0A9Q9P7G9</accession>
<dbReference type="RefSeq" id="WP_262138916.1">
    <property type="nucleotide sequence ID" value="NZ_CP106879.1"/>
</dbReference>
<dbReference type="AlphaFoldDB" id="A0A9Q9P7G9"/>
<dbReference type="EMBL" id="CP106879">
    <property type="protein sequence ID" value="UYC80655.1"/>
    <property type="molecule type" value="Genomic_DNA"/>
</dbReference>
<gene>
    <name evidence="1" type="ORF">OE229_16300</name>
</gene>
<protein>
    <submittedName>
        <fullName evidence="1">Uncharacterized protein</fullName>
    </submittedName>
</protein>
<sequence length="137" mass="14854">MPEASSNWLKAYLDELEAAGNKMLTQLYEDREGTPSTVVGAGSISLAGYALATQLATVTDDPNEMVQTVVDHHALATAKLGPDAWPDVLYGALLHLAMLYLEPCYKVSDGTDYNMRAAAQQWWLTFTEASEGGDRLA</sequence>
<dbReference type="Proteomes" id="UP001062223">
    <property type="component" value="Chromosome"/>
</dbReference>
<name>A0A9Q9P7G9_9MICO</name>
<proteinExistence type="predicted"/>